<protein>
    <submittedName>
        <fullName evidence="2">Putative ribosomal-protein-alanine acetyltransferase</fullName>
        <ecNumber evidence="2">2.3.1.128</ecNumber>
    </submittedName>
</protein>
<sequence>MIIECSKCTLREWKHSDLENLVENANNLNIASNMRDGFPFPYTHEHGRQWIEIAKDNDCFFAITVKNEAVGGIGLTLGEDIERISAEVGYWLGEVHWGRGIISSALKGVVDYGFNELKLERIFAVPLEQNTASRRVLEKNGFDLEGILRNSVIKFDKIYNQTLYARIK</sequence>
<dbReference type="PANTHER" id="PTHR43328">
    <property type="entry name" value="ACETYLTRANSFERASE-RELATED"/>
    <property type="match status" value="1"/>
</dbReference>
<keyword evidence="2" id="KW-0808">Transferase</keyword>
<dbReference type="Gene3D" id="3.40.630.30">
    <property type="match status" value="1"/>
</dbReference>
<dbReference type="GeneID" id="30411953"/>
<dbReference type="STRING" id="118062.MCBB_1108"/>
<evidence type="ECO:0000313" key="3">
    <source>
        <dbReference type="Proteomes" id="UP000094707"/>
    </source>
</evidence>
<dbReference type="InterPro" id="IPR016181">
    <property type="entry name" value="Acyl_CoA_acyltransferase"/>
</dbReference>
<dbReference type="GO" id="GO:0016747">
    <property type="term" value="F:acyltransferase activity, transferring groups other than amino-acyl groups"/>
    <property type="evidence" value="ECO:0007669"/>
    <property type="project" value="InterPro"/>
</dbReference>
<dbReference type="RefSeq" id="WP_071906799.1">
    <property type="nucleotide sequence ID" value="NZ_LT607756.1"/>
</dbReference>
<keyword evidence="3" id="KW-1185">Reference proteome</keyword>
<keyword evidence="2" id="KW-0012">Acyltransferase</keyword>
<proteinExistence type="predicted"/>
<dbReference type="Pfam" id="PF13302">
    <property type="entry name" value="Acetyltransf_3"/>
    <property type="match status" value="1"/>
</dbReference>
<dbReference type="AlphaFoldDB" id="A0A1D3L269"/>
<dbReference type="KEGG" id="mcub:MCBB_1108"/>
<dbReference type="OrthoDB" id="120213at2157"/>
<dbReference type="SUPFAM" id="SSF55729">
    <property type="entry name" value="Acyl-CoA N-acyltransferases (Nat)"/>
    <property type="match status" value="1"/>
</dbReference>
<gene>
    <name evidence="2" type="primary">yjcK</name>
    <name evidence="2" type="ORF">MCBB_1108</name>
</gene>
<dbReference type="PANTHER" id="PTHR43328:SF1">
    <property type="entry name" value="N-ACETYLTRANSFERASE DOMAIN-CONTAINING PROTEIN"/>
    <property type="match status" value="1"/>
</dbReference>
<reference evidence="2 3" key="1">
    <citation type="submission" date="2016-08" db="EMBL/GenBank/DDBJ databases">
        <authorList>
            <person name="Seilhamer J.J."/>
        </authorList>
    </citation>
    <scope>NUCLEOTIDE SEQUENCE [LARGE SCALE GENOMIC DNA]</scope>
    <source>
        <strain evidence="2">Buetzberg</strain>
    </source>
</reference>
<dbReference type="InterPro" id="IPR000182">
    <property type="entry name" value="GNAT_dom"/>
</dbReference>
<name>A0A1D3L269_9EURY</name>
<dbReference type="PROSITE" id="PS51186">
    <property type="entry name" value="GNAT"/>
    <property type="match status" value="1"/>
</dbReference>
<dbReference type="EC" id="2.3.1.128" evidence="2"/>
<organism evidence="2 3">
    <name type="scientific">Methanobacterium congolense</name>
    <dbReference type="NCBI Taxonomy" id="118062"/>
    <lineage>
        <taxon>Archaea</taxon>
        <taxon>Methanobacteriati</taxon>
        <taxon>Methanobacteriota</taxon>
        <taxon>Methanomada group</taxon>
        <taxon>Methanobacteria</taxon>
        <taxon>Methanobacteriales</taxon>
        <taxon>Methanobacteriaceae</taxon>
        <taxon>Methanobacterium</taxon>
    </lineage>
</organism>
<dbReference type="Proteomes" id="UP000094707">
    <property type="component" value="Chromosome I"/>
</dbReference>
<feature type="domain" description="N-acetyltransferase" evidence="1">
    <location>
        <begin position="8"/>
        <end position="164"/>
    </location>
</feature>
<evidence type="ECO:0000313" key="2">
    <source>
        <dbReference type="EMBL" id="SCG85666.1"/>
    </source>
</evidence>
<accession>A0A1D3L269</accession>
<dbReference type="EMBL" id="LT607756">
    <property type="protein sequence ID" value="SCG85666.1"/>
    <property type="molecule type" value="Genomic_DNA"/>
</dbReference>
<evidence type="ECO:0000259" key="1">
    <source>
        <dbReference type="PROSITE" id="PS51186"/>
    </source>
</evidence>